<dbReference type="EMBL" id="JAWDJW010010652">
    <property type="protein sequence ID" value="KAK3045447.1"/>
    <property type="molecule type" value="Genomic_DNA"/>
</dbReference>
<reference evidence="1" key="1">
    <citation type="submission" date="2024-09" db="EMBL/GenBank/DDBJ databases">
        <title>Black Yeasts Isolated from many extreme environments.</title>
        <authorList>
            <person name="Coleine C."/>
            <person name="Stajich J.E."/>
            <person name="Selbmann L."/>
        </authorList>
    </citation>
    <scope>NUCLEOTIDE SEQUENCE</scope>
    <source>
        <strain evidence="1">CCFEE 5737</strain>
    </source>
</reference>
<evidence type="ECO:0000313" key="1">
    <source>
        <dbReference type="EMBL" id="KAK3045447.1"/>
    </source>
</evidence>
<organism evidence="1 2">
    <name type="scientific">Coniosporium uncinatum</name>
    <dbReference type="NCBI Taxonomy" id="93489"/>
    <lineage>
        <taxon>Eukaryota</taxon>
        <taxon>Fungi</taxon>
        <taxon>Dikarya</taxon>
        <taxon>Ascomycota</taxon>
        <taxon>Pezizomycotina</taxon>
        <taxon>Dothideomycetes</taxon>
        <taxon>Dothideomycetes incertae sedis</taxon>
        <taxon>Coniosporium</taxon>
    </lineage>
</organism>
<evidence type="ECO:0000313" key="2">
    <source>
        <dbReference type="Proteomes" id="UP001186974"/>
    </source>
</evidence>
<sequence>MVKIHSKSFLVLIKRYHDTFEQMMQPQEERDHDPNHKNVIDLVTDDEEAEEEAEEDAYGDIDFDDETESSQEQRSSYFNSSSGPGPVTYHTPAHVAQFNSQIVQSQRAAPALSARSKTPAGRGGATSGSNYNKNSYYGKGKRKASGTGSRSTSGVVKKSVTTKKKSSAAPKRSTGGSGGGFGGGIGMMPV</sequence>
<dbReference type="Proteomes" id="UP001186974">
    <property type="component" value="Unassembled WGS sequence"/>
</dbReference>
<keyword evidence="2" id="KW-1185">Reference proteome</keyword>
<accession>A0ACC3CVR3</accession>
<comment type="caution">
    <text evidence="1">The sequence shown here is derived from an EMBL/GenBank/DDBJ whole genome shotgun (WGS) entry which is preliminary data.</text>
</comment>
<gene>
    <name evidence="1" type="ORF">LTS18_013804</name>
</gene>
<protein>
    <submittedName>
        <fullName evidence="1">Uncharacterized protein</fullName>
    </submittedName>
</protein>
<proteinExistence type="predicted"/>
<name>A0ACC3CVR3_9PEZI</name>